<feature type="region of interest" description="Disordered" evidence="1">
    <location>
        <begin position="185"/>
        <end position="224"/>
    </location>
</feature>
<dbReference type="EMBL" id="JBEJUE010000082">
    <property type="protein sequence ID" value="MER0429928.1"/>
    <property type="molecule type" value="Genomic_DNA"/>
</dbReference>
<gene>
    <name evidence="3" type="ORF">ABR748_38055</name>
</gene>
<dbReference type="RefSeq" id="WP_355158755.1">
    <property type="nucleotide sequence ID" value="NZ_JBEXEJ010000014.1"/>
</dbReference>
<name>A0ABV1QFN1_STRMI</name>
<accession>A0ABV1QFN1</accession>
<protein>
    <submittedName>
        <fullName evidence="3">Uncharacterized protein</fullName>
    </submittedName>
</protein>
<organism evidence="3 4">
    <name type="scientific">Streptomyces microflavus</name>
    <name type="common">Streptomyces lipmanii</name>
    <dbReference type="NCBI Taxonomy" id="1919"/>
    <lineage>
        <taxon>Bacteria</taxon>
        <taxon>Bacillati</taxon>
        <taxon>Actinomycetota</taxon>
        <taxon>Actinomycetes</taxon>
        <taxon>Kitasatosporales</taxon>
        <taxon>Streptomycetaceae</taxon>
        <taxon>Streptomyces</taxon>
    </lineage>
</organism>
<reference evidence="3 4" key="1">
    <citation type="submission" date="2024-01" db="EMBL/GenBank/DDBJ databases">
        <title>Metagenomic exploration of the rhizosphere soil microbial community and their significance in facilitating the development of wild simulated ginseng.</title>
        <authorList>
            <person name="Huang J."/>
        </authorList>
    </citation>
    <scope>NUCLEOTIDE SEQUENCE [LARGE SCALE GENOMIC DNA]</scope>
    <source>
        <strain evidence="3 4">WY141</strain>
    </source>
</reference>
<proteinExistence type="predicted"/>
<evidence type="ECO:0000256" key="1">
    <source>
        <dbReference type="SAM" id="MobiDB-lite"/>
    </source>
</evidence>
<keyword evidence="2" id="KW-1133">Transmembrane helix</keyword>
<keyword evidence="2" id="KW-0812">Transmembrane</keyword>
<evidence type="ECO:0000313" key="3">
    <source>
        <dbReference type="EMBL" id="MER0429928.1"/>
    </source>
</evidence>
<keyword evidence="4" id="KW-1185">Reference proteome</keyword>
<keyword evidence="2" id="KW-0472">Membrane</keyword>
<comment type="caution">
    <text evidence="3">The sequence shown here is derived from an EMBL/GenBank/DDBJ whole genome shotgun (WGS) entry which is preliminary data.</text>
</comment>
<evidence type="ECO:0000313" key="4">
    <source>
        <dbReference type="Proteomes" id="UP001456562"/>
    </source>
</evidence>
<dbReference type="Proteomes" id="UP001456562">
    <property type="component" value="Unassembled WGS sequence"/>
</dbReference>
<sequence length="224" mass="24643">MNDILDALWSMEFGAALLGALAGGGFTMLGSWLQSKSGSKAATLALARANAQRAFDTMTQFMIVMTAQEIEGIGTRSSRAAWNRERATLVTMARSAVALLPDEYKATRSRTQHLLSLLGEWRGTPVWDEYKLGTGVILTETIRTLGTFVRGSAVPEPRDVQALIRQELAAHRKTEAEQELERLNWAAANQELDEDDMERAEELREQLGIPHPTPSGDDSQNAQS</sequence>
<evidence type="ECO:0000256" key="2">
    <source>
        <dbReference type="SAM" id="Phobius"/>
    </source>
</evidence>
<feature type="transmembrane region" description="Helical" evidence="2">
    <location>
        <begin position="13"/>
        <end position="33"/>
    </location>
</feature>